<feature type="transmembrane region" description="Helical" evidence="8">
    <location>
        <begin position="180"/>
        <end position="197"/>
    </location>
</feature>
<dbReference type="EMBL" id="WIXP02000003">
    <property type="protein sequence ID" value="KAF6213914.1"/>
    <property type="molecule type" value="Genomic_DNA"/>
</dbReference>
<feature type="compositionally biased region" description="Polar residues" evidence="7">
    <location>
        <begin position="471"/>
        <end position="488"/>
    </location>
</feature>
<dbReference type="Gene3D" id="1.20.1080.10">
    <property type="entry name" value="Glycerol uptake facilitator protein"/>
    <property type="match status" value="1"/>
</dbReference>
<proteinExistence type="inferred from homology"/>
<reference evidence="9" key="1">
    <citation type="journal article" date="2021" name="Mol. Ecol. Resour.">
        <title>Apolygus lucorum genome provides insights into omnivorousness and mesophyll feeding.</title>
        <authorList>
            <person name="Liu Y."/>
            <person name="Liu H."/>
            <person name="Wang H."/>
            <person name="Huang T."/>
            <person name="Liu B."/>
            <person name="Yang B."/>
            <person name="Yin L."/>
            <person name="Li B."/>
            <person name="Zhang Y."/>
            <person name="Zhang S."/>
            <person name="Jiang F."/>
            <person name="Zhang X."/>
            <person name="Ren Y."/>
            <person name="Wang B."/>
            <person name="Wang S."/>
            <person name="Lu Y."/>
            <person name="Wu K."/>
            <person name="Fan W."/>
            <person name="Wang G."/>
        </authorList>
    </citation>
    <scope>NUCLEOTIDE SEQUENCE</scope>
    <source>
        <strain evidence="9">12Hb</strain>
    </source>
</reference>
<feature type="transmembrane region" description="Helical" evidence="8">
    <location>
        <begin position="130"/>
        <end position="154"/>
    </location>
</feature>
<dbReference type="InterPro" id="IPR022357">
    <property type="entry name" value="MIP_CS"/>
</dbReference>
<dbReference type="OrthoDB" id="3222at2759"/>
<gene>
    <name evidence="9" type="ORF">GE061_011639</name>
</gene>
<feature type="transmembrane region" description="Helical" evidence="8">
    <location>
        <begin position="61"/>
        <end position="82"/>
    </location>
</feature>
<evidence type="ECO:0000256" key="2">
    <source>
        <dbReference type="ARBA" id="ARBA00006175"/>
    </source>
</evidence>
<dbReference type="PRINTS" id="PR00783">
    <property type="entry name" value="MINTRINSICP"/>
</dbReference>
<comment type="subcellular location">
    <subcellularLocation>
        <location evidence="1">Membrane</location>
        <topology evidence="1">Multi-pass membrane protein</topology>
    </subcellularLocation>
</comment>
<feature type="transmembrane region" description="Helical" evidence="8">
    <location>
        <begin position="204"/>
        <end position="226"/>
    </location>
</feature>
<dbReference type="PANTHER" id="PTHR19139">
    <property type="entry name" value="AQUAPORIN TRANSPORTER"/>
    <property type="match status" value="1"/>
</dbReference>
<feature type="compositionally biased region" description="Polar residues" evidence="7">
    <location>
        <begin position="580"/>
        <end position="601"/>
    </location>
</feature>
<dbReference type="AlphaFoldDB" id="A0A6A4JLF9"/>
<evidence type="ECO:0000256" key="8">
    <source>
        <dbReference type="SAM" id="Phobius"/>
    </source>
</evidence>
<evidence type="ECO:0000313" key="10">
    <source>
        <dbReference type="Proteomes" id="UP000466442"/>
    </source>
</evidence>
<accession>A0A6A4JLF9</accession>
<feature type="compositionally biased region" description="Low complexity" evidence="7">
    <location>
        <begin position="507"/>
        <end position="550"/>
    </location>
</feature>
<sequence>MATGALTITADADTIEYNMICLFDKLDEMRRQSRHASSKMLLPARAELTTLELWRSIISECLASFFYVFTVCGAAAGVASGGSTAQTILASAFASGFSIAALTQSFGHISGAHVNPAISIAMAITRNISFLRGIMFVIAQCGGGIAGAALLYGVTLPSKQRSLSATVAQLPIYLSPWERFGLELILTFVVVFTYFVCMDSYRKWIGGTSLSIGSAYLAASIVSMPFLNPARALGPAFVMNKWDNHWVYWFGPIIGGIAAGLIYEFIFNPKRHYKRSKDSIDGDSSSIHSDEDTYDELDKPRSAYNTLRPLQPGADVYRPVATQASPSGGQGYCAANMAQASVYGAPPGCKGQEPLYGGTKSLYCKSPPLTRANLNRSQSVYSKSSGPPMLHRAENGPPRPGPLVPAQSLYPMRLNSVSSTGTNTVASNQNVQNQQRLGEGIYGTRPIQQSDRIYRKLPGRPESVYGPRNQAPDSGDSTYGSYQSSNGQPAPRGAANYAPVPKPQPVQPYHHQQQQQQQQQQMQQQQQQQQQHQPIHQQQQQQQQQIQMQQRQEELGIPTQNGAPGYMQQRESPGTHYIGQRSSPNPQQFIECQRESPQGPSQGYREIQNPAQYLRPESHESASTGY</sequence>
<feature type="region of interest" description="Disordered" evidence="7">
    <location>
        <begin position="378"/>
        <end position="626"/>
    </location>
</feature>
<dbReference type="Pfam" id="PF00230">
    <property type="entry name" value="MIP"/>
    <property type="match status" value="1"/>
</dbReference>
<dbReference type="GO" id="GO:0005886">
    <property type="term" value="C:plasma membrane"/>
    <property type="evidence" value="ECO:0007669"/>
    <property type="project" value="TreeGrafter"/>
</dbReference>
<feature type="region of interest" description="Disordered" evidence="7">
    <location>
        <begin position="275"/>
        <end position="305"/>
    </location>
</feature>
<dbReference type="InterPro" id="IPR023271">
    <property type="entry name" value="Aquaporin-like"/>
</dbReference>
<dbReference type="CDD" id="cd00333">
    <property type="entry name" value="MIP"/>
    <property type="match status" value="1"/>
</dbReference>
<keyword evidence="10" id="KW-1185">Reference proteome</keyword>
<dbReference type="PANTHER" id="PTHR19139:SF268">
    <property type="entry name" value="NEUROGENIC PROTEIN BIG BRAIN"/>
    <property type="match status" value="1"/>
</dbReference>
<name>A0A6A4JLF9_APOLU</name>
<keyword evidence="6 8" id="KW-0472">Membrane</keyword>
<feature type="compositionally biased region" description="Basic and acidic residues" evidence="7">
    <location>
        <begin position="288"/>
        <end position="301"/>
    </location>
</feature>
<keyword evidence="5 8" id="KW-1133">Transmembrane helix</keyword>
<feature type="compositionally biased region" description="Polar residues" evidence="7">
    <location>
        <begin position="415"/>
        <end position="436"/>
    </location>
</feature>
<comment type="caution">
    <text evidence="9">The sequence shown here is derived from an EMBL/GenBank/DDBJ whole genome shotgun (WGS) entry which is preliminary data.</text>
</comment>
<dbReference type="Proteomes" id="UP000466442">
    <property type="component" value="Unassembled WGS sequence"/>
</dbReference>
<keyword evidence="4 8" id="KW-0812">Transmembrane</keyword>
<evidence type="ECO:0000256" key="6">
    <source>
        <dbReference type="ARBA" id="ARBA00023136"/>
    </source>
</evidence>
<dbReference type="InterPro" id="IPR000425">
    <property type="entry name" value="MIP"/>
</dbReference>
<protein>
    <submittedName>
        <fullName evidence="9">Uncharacterized protein</fullName>
    </submittedName>
</protein>
<evidence type="ECO:0000256" key="4">
    <source>
        <dbReference type="ARBA" id="ARBA00022692"/>
    </source>
</evidence>
<evidence type="ECO:0000313" key="9">
    <source>
        <dbReference type="EMBL" id="KAF6213914.1"/>
    </source>
</evidence>
<evidence type="ECO:0000256" key="1">
    <source>
        <dbReference type="ARBA" id="ARBA00004141"/>
    </source>
</evidence>
<dbReference type="PROSITE" id="PS00221">
    <property type="entry name" value="MIP"/>
    <property type="match status" value="1"/>
</dbReference>
<dbReference type="InterPro" id="IPR034294">
    <property type="entry name" value="Aquaporin_transptr"/>
</dbReference>
<keyword evidence="3" id="KW-0813">Transport</keyword>
<dbReference type="SUPFAM" id="SSF81338">
    <property type="entry name" value="Aquaporin-like"/>
    <property type="match status" value="1"/>
</dbReference>
<evidence type="ECO:0000256" key="5">
    <source>
        <dbReference type="ARBA" id="ARBA00022989"/>
    </source>
</evidence>
<evidence type="ECO:0000256" key="7">
    <source>
        <dbReference type="SAM" id="MobiDB-lite"/>
    </source>
</evidence>
<feature type="transmembrane region" description="Helical" evidence="8">
    <location>
        <begin position="88"/>
        <end position="109"/>
    </location>
</feature>
<organism evidence="9 10">
    <name type="scientific">Apolygus lucorum</name>
    <name type="common">Small green plant bug</name>
    <name type="synonym">Lygocoris lucorum</name>
    <dbReference type="NCBI Taxonomy" id="248454"/>
    <lineage>
        <taxon>Eukaryota</taxon>
        <taxon>Metazoa</taxon>
        <taxon>Ecdysozoa</taxon>
        <taxon>Arthropoda</taxon>
        <taxon>Hexapoda</taxon>
        <taxon>Insecta</taxon>
        <taxon>Pterygota</taxon>
        <taxon>Neoptera</taxon>
        <taxon>Paraneoptera</taxon>
        <taxon>Hemiptera</taxon>
        <taxon>Heteroptera</taxon>
        <taxon>Panheteroptera</taxon>
        <taxon>Cimicomorpha</taxon>
        <taxon>Miridae</taxon>
        <taxon>Mirini</taxon>
        <taxon>Apolygus</taxon>
    </lineage>
</organism>
<comment type="similarity">
    <text evidence="2">Belongs to the MIP/aquaporin (TC 1.A.8) family.</text>
</comment>
<feature type="transmembrane region" description="Helical" evidence="8">
    <location>
        <begin position="246"/>
        <end position="267"/>
    </location>
</feature>
<evidence type="ECO:0000256" key="3">
    <source>
        <dbReference type="ARBA" id="ARBA00022448"/>
    </source>
</evidence>
<dbReference type="GO" id="GO:0015250">
    <property type="term" value="F:water channel activity"/>
    <property type="evidence" value="ECO:0007669"/>
    <property type="project" value="TreeGrafter"/>
</dbReference>